<dbReference type="SUPFAM" id="SSF82714">
    <property type="entry name" value="Multidrug efflux transporter AcrB TolC docking domain, DN and DC subdomains"/>
    <property type="match status" value="2"/>
</dbReference>
<name>F1Z514_9SPHN</name>
<evidence type="ECO:0000256" key="1">
    <source>
        <dbReference type="SAM" id="MobiDB-lite"/>
    </source>
</evidence>
<dbReference type="STRING" id="983920.Y88_1927"/>
<protein>
    <submittedName>
        <fullName evidence="3">Acriflavin resistance protein</fullName>
    </submittedName>
</protein>
<keyword evidence="2" id="KW-1133">Transmembrane helix</keyword>
<feature type="compositionally biased region" description="Basic and acidic residues" evidence="1">
    <location>
        <begin position="1074"/>
        <end position="1092"/>
    </location>
</feature>
<keyword evidence="4" id="KW-1185">Reference proteome</keyword>
<dbReference type="SUPFAM" id="SSF82866">
    <property type="entry name" value="Multidrug efflux transporter AcrB transmembrane domain"/>
    <property type="match status" value="2"/>
</dbReference>
<feature type="transmembrane region" description="Helical" evidence="2">
    <location>
        <begin position="931"/>
        <end position="949"/>
    </location>
</feature>
<evidence type="ECO:0000256" key="2">
    <source>
        <dbReference type="SAM" id="Phobius"/>
    </source>
</evidence>
<dbReference type="PANTHER" id="PTHR32063">
    <property type="match status" value="1"/>
</dbReference>
<evidence type="ECO:0000313" key="3">
    <source>
        <dbReference type="EMBL" id="EGD60053.1"/>
    </source>
</evidence>
<organism evidence="3 4">
    <name type="scientific">Novosphingobium nitrogenifigens DSM 19370</name>
    <dbReference type="NCBI Taxonomy" id="983920"/>
    <lineage>
        <taxon>Bacteria</taxon>
        <taxon>Pseudomonadati</taxon>
        <taxon>Pseudomonadota</taxon>
        <taxon>Alphaproteobacteria</taxon>
        <taxon>Sphingomonadales</taxon>
        <taxon>Sphingomonadaceae</taxon>
        <taxon>Novosphingobium</taxon>
    </lineage>
</organism>
<dbReference type="Gene3D" id="3.30.2090.10">
    <property type="entry name" value="Multidrug efflux transporter AcrB TolC docking domain, DN and DC subdomains"/>
    <property type="match status" value="2"/>
</dbReference>
<keyword evidence="2" id="KW-0472">Membrane</keyword>
<feature type="transmembrane region" description="Helical" evidence="2">
    <location>
        <begin position="342"/>
        <end position="361"/>
    </location>
</feature>
<dbReference type="GO" id="GO:0042910">
    <property type="term" value="F:xenobiotic transmembrane transporter activity"/>
    <property type="evidence" value="ECO:0007669"/>
    <property type="project" value="TreeGrafter"/>
</dbReference>
<dbReference type="EMBL" id="AEWJ01000023">
    <property type="protein sequence ID" value="EGD60053.1"/>
    <property type="molecule type" value="Genomic_DNA"/>
</dbReference>
<feature type="transmembrane region" description="Helical" evidence="2">
    <location>
        <begin position="1037"/>
        <end position="1060"/>
    </location>
</feature>
<feature type="transmembrane region" description="Helical" evidence="2">
    <location>
        <begin position="558"/>
        <end position="577"/>
    </location>
</feature>
<keyword evidence="2" id="KW-0812">Transmembrane</keyword>
<dbReference type="InterPro" id="IPR027463">
    <property type="entry name" value="AcrB_DN_DC_subdom"/>
</dbReference>
<feature type="transmembrane region" description="Helical" evidence="2">
    <location>
        <begin position="955"/>
        <end position="981"/>
    </location>
</feature>
<reference evidence="3 4" key="1">
    <citation type="journal article" date="2012" name="J. Bacteriol.">
        <title>Draft Genome Sequence of Novosphingobium nitrogenifigens Y88T.</title>
        <authorList>
            <person name="Strabala T.J."/>
            <person name="Macdonald L."/>
            <person name="Liu V."/>
            <person name="Smit A.M."/>
        </authorList>
    </citation>
    <scope>NUCLEOTIDE SEQUENCE [LARGE SCALE GENOMIC DNA]</scope>
    <source>
        <strain evidence="3 4">DSM 19370</strain>
    </source>
</reference>
<feature type="transmembrane region" description="Helical" evidence="2">
    <location>
        <begin position="900"/>
        <end position="924"/>
    </location>
</feature>
<dbReference type="GO" id="GO:0005886">
    <property type="term" value="C:plasma membrane"/>
    <property type="evidence" value="ECO:0007669"/>
    <property type="project" value="TreeGrafter"/>
</dbReference>
<feature type="transmembrane region" description="Helical" evidence="2">
    <location>
        <begin position="368"/>
        <end position="388"/>
    </location>
</feature>
<gene>
    <name evidence="3" type="ORF">Y88_1927</name>
</gene>
<dbReference type="InParanoid" id="F1Z514"/>
<proteinExistence type="predicted"/>
<dbReference type="InterPro" id="IPR001036">
    <property type="entry name" value="Acrflvin-R"/>
</dbReference>
<dbReference type="Gene3D" id="3.30.70.1430">
    <property type="entry name" value="Multidrug efflux transporter AcrB pore domain"/>
    <property type="match status" value="2"/>
</dbReference>
<dbReference type="Pfam" id="PF00873">
    <property type="entry name" value="ACR_tran"/>
    <property type="match status" value="1"/>
</dbReference>
<comment type="caution">
    <text evidence="3">The sequence shown here is derived from an EMBL/GenBank/DDBJ whole genome shotgun (WGS) entry which is preliminary data.</text>
</comment>
<dbReference type="PRINTS" id="PR00702">
    <property type="entry name" value="ACRIFLAVINRP"/>
</dbReference>
<dbReference type="HOGENOM" id="CLU_002755_1_2_5"/>
<dbReference type="Gene3D" id="1.20.1640.10">
    <property type="entry name" value="Multidrug efflux transporter AcrB transmembrane domain"/>
    <property type="match status" value="2"/>
</dbReference>
<dbReference type="AlphaFoldDB" id="F1Z514"/>
<dbReference type="eggNOG" id="COG0841">
    <property type="taxonomic scope" value="Bacteria"/>
</dbReference>
<dbReference type="Proteomes" id="UP000004728">
    <property type="component" value="Unassembled WGS sequence"/>
</dbReference>
<dbReference type="SUPFAM" id="SSF82693">
    <property type="entry name" value="Multidrug efflux transporter AcrB pore domain, PN1, PN2, PC1 and PC2 subdomains"/>
    <property type="match status" value="2"/>
</dbReference>
<sequence length="1092" mass="115665">MPAHGKGMLNLVKIALSKPITFVVMAILIMLGGTIAWVTTPTDIFPDIRVPVIAAVWQYNGLSPRDMSGRIVYYYERQLTATVNDIDHMESQSYNGIGVVKVFFRPGVDIRTATAQVTAASQTVLKQMPQGITPPLVLNYNASTVPILQMALSSDTLSEQQIFDLAQNRIRSALATVQGAAMPSPYGGRVRQIQIDLDPQLLQARHLSATDVGNALAAQNQIVPAGTARIGTFEYNVRLNNAPEAIAALNALPIKTVDGTTVTMRDVAHVHDGSPPQQNEVRVDGRRSVLMTLLKAGSASTIDIVNDAKVAIDQLRPSLPDGLNIALLSDQSLFVKAAINGVVREGVIAAALTSLMILLFLGSWRSTVIIATSIPLAILAAVMGLSAAGETLNIMTLGGLALAVGILVDDATVTIENINWHLEHGKSVEAAILDGAKQIVQPAFVSLLCICIAFVPMFFLGGVPGYLFAPMAKAVVFAMIASFILSRTLVPTMANWLLRAHAGPATVQVAASHDAMAGHEASHNIFRRFQHGFEARFEVLRTGYVGVLAAALAHRRGFVIGFLAVVLASFALVPFLGQDFFPTVDSGQISIHVRAPTGTRLEETAALFDHIEAHIREVIPASETASIVDNIGMTVSGINMAYSNNGGIGPQDGDILITLKEDHHPTAKYVHELRGDLPNRFPGSTFSFLPADIVSQILNFGAPAPIDIIVSGPDNEANEAYANRIMGPLSHIAGIADVRIQQPSNYPELKVDVDRAHADRLGITENDVTRALSVNLAGSGQVAPTFWLNPKTGISYPIVVQAPQYRADSISALGNVPVTGSAGAQTFQTLSNLGVIRESRTPAVITHYAIRPAIDIYATPDGRDLGALAADIHKVLDATKANVPKGATVTLRGQVQTMNAAFSGLLLGLAGAVVLIYLLIVVNFQSWVDPLVIVSALPAALAGIVWMLFASHTTLSVPALTGAIMCMGVATANSVLVISFARERLAETGDGLRAALEAGATRFRPVLMTALAMIIGMAPMALGLGDGGEQNAPLGRAVIGGLLFATTATLVFVPVVFSLAHRKAAPGPLSPETDAERSDDTGHAIQRETLHV</sequence>
<dbReference type="Gene3D" id="3.30.70.1440">
    <property type="entry name" value="Multidrug efflux transporter AcrB pore domain"/>
    <property type="match status" value="1"/>
</dbReference>
<dbReference type="Gene3D" id="3.30.70.1320">
    <property type="entry name" value="Multidrug efflux transporter AcrB pore domain like"/>
    <property type="match status" value="1"/>
</dbReference>
<feature type="transmembrane region" description="Helical" evidence="2">
    <location>
        <begin position="20"/>
        <end position="39"/>
    </location>
</feature>
<feature type="transmembrane region" description="Helical" evidence="2">
    <location>
        <begin position="439"/>
        <end position="460"/>
    </location>
</feature>
<feature type="transmembrane region" description="Helical" evidence="2">
    <location>
        <begin position="1002"/>
        <end position="1025"/>
    </location>
</feature>
<evidence type="ECO:0000313" key="4">
    <source>
        <dbReference type="Proteomes" id="UP000004728"/>
    </source>
</evidence>
<dbReference type="OrthoDB" id="9759330at2"/>
<dbReference type="PANTHER" id="PTHR32063:SF8">
    <property type="entry name" value="CATION EFFLUX PROTEIN"/>
    <property type="match status" value="1"/>
</dbReference>
<feature type="region of interest" description="Disordered" evidence="1">
    <location>
        <begin position="1064"/>
        <end position="1092"/>
    </location>
</feature>
<accession>F1Z514</accession>